<dbReference type="EMBL" id="JAAGKO020000048">
    <property type="protein sequence ID" value="MDI5966299.1"/>
    <property type="molecule type" value="Genomic_DNA"/>
</dbReference>
<evidence type="ECO:0000256" key="2">
    <source>
        <dbReference type="ARBA" id="ARBA00022679"/>
    </source>
</evidence>
<dbReference type="GO" id="GO:0032259">
    <property type="term" value="P:methylation"/>
    <property type="evidence" value="ECO:0007669"/>
    <property type="project" value="UniProtKB-KW"/>
</dbReference>
<dbReference type="Pfam" id="PF13649">
    <property type="entry name" value="Methyltransf_25"/>
    <property type="match status" value="1"/>
</dbReference>
<reference evidence="5 6" key="1">
    <citation type="submission" date="2023-05" db="EMBL/GenBank/DDBJ databases">
        <title>Streptantibioticus silvisoli sp. nov., acidotolerant actinomycetes 1 from pine litter.</title>
        <authorList>
            <person name="Swiecimska M."/>
            <person name="Golinska P."/>
            <person name="Sangal V."/>
            <person name="Wachnowicz B."/>
            <person name="Goodfellow M."/>
        </authorList>
    </citation>
    <scope>NUCLEOTIDE SEQUENCE [LARGE SCALE GENOMIC DNA]</scope>
    <source>
        <strain evidence="5 6">SL54</strain>
    </source>
</reference>
<name>A0ABT6W6C2_9ACTN</name>
<evidence type="ECO:0000256" key="1">
    <source>
        <dbReference type="ARBA" id="ARBA00022603"/>
    </source>
</evidence>
<keyword evidence="1 5" id="KW-0489">Methyltransferase</keyword>
<keyword evidence="2 5" id="KW-0808">Transferase</keyword>
<protein>
    <submittedName>
        <fullName evidence="5">Class I SAM-dependent methyltransferase</fullName>
        <ecNumber evidence="5">2.1.-.-</ecNumber>
    </submittedName>
</protein>
<evidence type="ECO:0000259" key="4">
    <source>
        <dbReference type="Pfam" id="PF13649"/>
    </source>
</evidence>
<feature type="domain" description="Methyltransferase" evidence="4">
    <location>
        <begin position="43"/>
        <end position="131"/>
    </location>
</feature>
<gene>
    <name evidence="5" type="ORF">POF43_026810</name>
</gene>
<dbReference type="CDD" id="cd02440">
    <property type="entry name" value="AdoMet_MTases"/>
    <property type="match status" value="1"/>
</dbReference>
<keyword evidence="6" id="KW-1185">Reference proteome</keyword>
<dbReference type="InterPro" id="IPR041698">
    <property type="entry name" value="Methyltransf_25"/>
</dbReference>
<dbReference type="PANTHER" id="PTHR43464:SF19">
    <property type="entry name" value="UBIQUINONE BIOSYNTHESIS O-METHYLTRANSFERASE, MITOCHONDRIAL"/>
    <property type="match status" value="1"/>
</dbReference>
<dbReference type="EC" id="2.1.-.-" evidence="5"/>
<dbReference type="SUPFAM" id="SSF53335">
    <property type="entry name" value="S-adenosyl-L-methionine-dependent methyltransferases"/>
    <property type="match status" value="1"/>
</dbReference>
<dbReference type="Gene3D" id="3.40.50.150">
    <property type="entry name" value="Vaccinia Virus protein VP39"/>
    <property type="match status" value="1"/>
</dbReference>
<dbReference type="PANTHER" id="PTHR43464">
    <property type="entry name" value="METHYLTRANSFERASE"/>
    <property type="match status" value="1"/>
</dbReference>
<sequence length="236" mass="25330">MTTLPTALVRVLDRFNAAHPWDHNAHYHRAILRAVPGRAASALDVGCGSGELARRLAGRVGRVVGVDADPVIVRRAREATRAGAAVEFLVAGAPDGLPPGPFDVVTCVAALHHLPFTGALEAFRDRLAPGGTLVVVGCYRATTRSDHLLGLAALPVNAAVGWLATGGRRTPRPVAMTAPTREPQMAYADIVREARRVLPGARARRRLFWRYVLVWRAGGRGQRASIVTENANRSPR</sequence>
<keyword evidence="3" id="KW-0949">S-adenosyl-L-methionine</keyword>
<dbReference type="InterPro" id="IPR029063">
    <property type="entry name" value="SAM-dependent_MTases_sf"/>
</dbReference>
<evidence type="ECO:0000313" key="5">
    <source>
        <dbReference type="EMBL" id="MDI5966299.1"/>
    </source>
</evidence>
<comment type="caution">
    <text evidence="5">The sequence shown here is derived from an EMBL/GenBank/DDBJ whole genome shotgun (WGS) entry which is preliminary data.</text>
</comment>
<dbReference type="Proteomes" id="UP001156398">
    <property type="component" value="Unassembled WGS sequence"/>
</dbReference>
<evidence type="ECO:0000256" key="3">
    <source>
        <dbReference type="ARBA" id="ARBA00022691"/>
    </source>
</evidence>
<accession>A0ABT6W6C2</accession>
<dbReference type="GO" id="GO:0008168">
    <property type="term" value="F:methyltransferase activity"/>
    <property type="evidence" value="ECO:0007669"/>
    <property type="project" value="UniProtKB-KW"/>
</dbReference>
<dbReference type="RefSeq" id="WP_271324136.1">
    <property type="nucleotide sequence ID" value="NZ_JAAGKO020000048.1"/>
</dbReference>
<proteinExistence type="predicted"/>
<organism evidence="5 6">
    <name type="scientific">Streptantibioticus silvisoli</name>
    <dbReference type="NCBI Taxonomy" id="2705255"/>
    <lineage>
        <taxon>Bacteria</taxon>
        <taxon>Bacillati</taxon>
        <taxon>Actinomycetota</taxon>
        <taxon>Actinomycetes</taxon>
        <taxon>Kitasatosporales</taxon>
        <taxon>Streptomycetaceae</taxon>
        <taxon>Streptantibioticus</taxon>
    </lineage>
</organism>
<evidence type="ECO:0000313" key="6">
    <source>
        <dbReference type="Proteomes" id="UP001156398"/>
    </source>
</evidence>